<gene>
    <name evidence="2" type="ORF">CK203_103668</name>
</gene>
<comment type="caution">
    <text evidence="2">The sequence shown here is derived from an EMBL/GenBank/DDBJ whole genome shotgun (WGS) entry which is preliminary data.</text>
</comment>
<dbReference type="AlphaFoldDB" id="A0A438DNE4"/>
<evidence type="ECO:0000256" key="1">
    <source>
        <dbReference type="SAM" id="MobiDB-lite"/>
    </source>
</evidence>
<name>A0A438DNE4_VITVI</name>
<organism evidence="2 3">
    <name type="scientific">Vitis vinifera</name>
    <name type="common">Grape</name>
    <dbReference type="NCBI Taxonomy" id="29760"/>
    <lineage>
        <taxon>Eukaryota</taxon>
        <taxon>Viridiplantae</taxon>
        <taxon>Streptophyta</taxon>
        <taxon>Embryophyta</taxon>
        <taxon>Tracheophyta</taxon>
        <taxon>Spermatophyta</taxon>
        <taxon>Magnoliopsida</taxon>
        <taxon>eudicotyledons</taxon>
        <taxon>Gunneridae</taxon>
        <taxon>Pentapetalae</taxon>
        <taxon>rosids</taxon>
        <taxon>Vitales</taxon>
        <taxon>Vitaceae</taxon>
        <taxon>Viteae</taxon>
        <taxon>Vitis</taxon>
    </lineage>
</organism>
<evidence type="ECO:0000313" key="2">
    <source>
        <dbReference type="EMBL" id="RVW36973.1"/>
    </source>
</evidence>
<protein>
    <submittedName>
        <fullName evidence="2">Uncharacterized protein</fullName>
    </submittedName>
</protein>
<reference evidence="2 3" key="1">
    <citation type="journal article" date="2018" name="PLoS Genet.">
        <title>Population sequencing reveals clonal diversity and ancestral inbreeding in the grapevine cultivar Chardonnay.</title>
        <authorList>
            <person name="Roach M.J."/>
            <person name="Johnson D.L."/>
            <person name="Bohlmann J."/>
            <person name="van Vuuren H.J."/>
            <person name="Jones S.J."/>
            <person name="Pretorius I.S."/>
            <person name="Schmidt S.A."/>
            <person name="Borneman A.R."/>
        </authorList>
    </citation>
    <scope>NUCLEOTIDE SEQUENCE [LARGE SCALE GENOMIC DNA]</scope>
    <source>
        <strain evidence="3">cv. Chardonnay</strain>
        <tissue evidence="2">Leaf</tissue>
    </source>
</reference>
<sequence length="472" mass="52199">MRVCHMLDPSNLSPSKCCPGADGIQHSGHALLAGSFPAGSLVRLHSKYESKGKVQLGCPHSFPPTGDQASRLEQKGMFLSLIPRVVQWVEKASFTRLNKLFEIDALEQNHKVLLSNKNLLALINEPKSFVIPVFSRVAPLSLVLGKHFVVKDLPFYAGRPLVVRRARTPPPAPSSFPLTSSSSLSLSSSTPNSEPEARAEWVRLSESIAVSPSFSKKAYLKHAYLEPTSAPVLVPVSLTIVVEIIPKPKEKLSSTDDIAHHEPRRPFTGRNHFSEESLNCMASSPSHPKPSYVPNWEEVAELLRQRYLPHHAYAGLHGFRECGSGDSQSPKPYATVHSAILLVGSCQDHEGVDLLKRVEEEKEATQAKAHRLVEKNETMEVGKKKAEGETGRLSQELEELWTRFAIQKEELEAEYQKQVDNMFFYGYHYCMKKHGIAQDTPRVSSDEEKEVVSGPARGEGDASGADPFSGRA</sequence>
<feature type="compositionally biased region" description="Low complexity" evidence="1">
    <location>
        <begin position="175"/>
        <end position="193"/>
    </location>
</feature>
<dbReference type="Proteomes" id="UP000288805">
    <property type="component" value="Unassembled WGS sequence"/>
</dbReference>
<dbReference type="EMBL" id="QGNW01001552">
    <property type="protein sequence ID" value="RVW36973.1"/>
    <property type="molecule type" value="Genomic_DNA"/>
</dbReference>
<evidence type="ECO:0000313" key="3">
    <source>
        <dbReference type="Proteomes" id="UP000288805"/>
    </source>
</evidence>
<feature type="region of interest" description="Disordered" evidence="1">
    <location>
        <begin position="439"/>
        <end position="472"/>
    </location>
</feature>
<proteinExistence type="predicted"/>
<feature type="region of interest" description="Disordered" evidence="1">
    <location>
        <begin position="169"/>
        <end position="193"/>
    </location>
</feature>
<accession>A0A438DNE4</accession>